<protein>
    <submittedName>
        <fullName evidence="1">Uncharacterized protein</fullName>
    </submittedName>
</protein>
<dbReference type="OrthoDB" id="2432454at2759"/>
<dbReference type="Proteomes" id="UP000266673">
    <property type="component" value="Unassembled WGS sequence"/>
</dbReference>
<proteinExistence type="predicted"/>
<gene>
    <name evidence="1" type="ORF">C2G38_2026969</name>
</gene>
<dbReference type="EMBL" id="QKWP01000016">
    <property type="protein sequence ID" value="RIB30292.1"/>
    <property type="molecule type" value="Genomic_DNA"/>
</dbReference>
<accession>A0A397W8E0</accession>
<organism evidence="1 2">
    <name type="scientific">Gigaspora rosea</name>
    <dbReference type="NCBI Taxonomy" id="44941"/>
    <lineage>
        <taxon>Eukaryota</taxon>
        <taxon>Fungi</taxon>
        <taxon>Fungi incertae sedis</taxon>
        <taxon>Mucoromycota</taxon>
        <taxon>Glomeromycotina</taxon>
        <taxon>Glomeromycetes</taxon>
        <taxon>Diversisporales</taxon>
        <taxon>Gigasporaceae</taxon>
        <taxon>Gigaspora</taxon>
    </lineage>
</organism>
<evidence type="ECO:0000313" key="1">
    <source>
        <dbReference type="EMBL" id="RIB30292.1"/>
    </source>
</evidence>
<name>A0A397W8E0_9GLOM</name>
<keyword evidence="2" id="KW-1185">Reference proteome</keyword>
<evidence type="ECO:0000313" key="2">
    <source>
        <dbReference type="Proteomes" id="UP000266673"/>
    </source>
</evidence>
<reference evidence="1 2" key="1">
    <citation type="submission" date="2018-06" db="EMBL/GenBank/DDBJ databases">
        <title>Comparative genomics reveals the genomic features of Rhizophagus irregularis, R. cerebriforme, R. diaphanum and Gigaspora rosea, and their symbiotic lifestyle signature.</title>
        <authorList>
            <person name="Morin E."/>
            <person name="San Clemente H."/>
            <person name="Chen E.C.H."/>
            <person name="De La Providencia I."/>
            <person name="Hainaut M."/>
            <person name="Kuo A."/>
            <person name="Kohler A."/>
            <person name="Murat C."/>
            <person name="Tang N."/>
            <person name="Roy S."/>
            <person name="Loubradou J."/>
            <person name="Henrissat B."/>
            <person name="Grigoriev I.V."/>
            <person name="Corradi N."/>
            <person name="Roux C."/>
            <person name="Martin F.M."/>
        </authorList>
    </citation>
    <scope>NUCLEOTIDE SEQUENCE [LARGE SCALE GENOMIC DNA]</scope>
    <source>
        <strain evidence="1 2">DAOM 194757</strain>
    </source>
</reference>
<sequence>MVAQLNNAEASTSYASNSETGTSYAVNAKVSYASIFETGTSYAVNAEVSTPCTVIFEYAANIESSTFYAEASTSAAFNAKFGPSYAVNVQTNMIDAETNVFCENAVNDDTATEEVDNIGISNTTVYMKLWLLYIESVLMF</sequence>
<dbReference type="AlphaFoldDB" id="A0A397W8E0"/>
<comment type="caution">
    <text evidence="1">The sequence shown here is derived from an EMBL/GenBank/DDBJ whole genome shotgun (WGS) entry which is preliminary data.</text>
</comment>